<name>M1MWE1_9CORY</name>
<evidence type="ECO:0000313" key="1">
    <source>
        <dbReference type="EMBL" id="AGF72044.1"/>
    </source>
</evidence>
<accession>M1MWE1</accession>
<dbReference type="OrthoDB" id="4406129at2"/>
<dbReference type="HOGENOM" id="CLU_052626_4_1_11"/>
<evidence type="ECO:0008006" key="3">
    <source>
        <dbReference type="Google" id="ProtNLM"/>
    </source>
</evidence>
<sequence length="324" mass="35729">MNRVGGPLIHTAGKPAAEQMRIIRRYHRGQLSRLAPGVYIDAAEHRRLDRSNAHVAWITAQAVSTPGAVVVGRSAALLWGLPLDVTTTDLPVELAGPHRRRGQVGRWMVLRTVSGEGGITVLRTRYGQVRVTERVRTCLDLARWHTLEDATVALDHCLHHGLCGRGELEDGVGKLVGSTNVSAARQAVRLATAASESPRESSLKVRMWRQGLPAPVQQAELYNEAGDFLGRVDFFFPDTGLAVEYDGQGKFEGEFGLDPLTAIRDSMLRQDELLNAGVVLVRIDRDSYRDGSGMAAVLRRHHQLLRSGYRLPRSQWTSAGPAWR</sequence>
<proteinExistence type="predicted"/>
<dbReference type="PATRIC" id="fig|1121362.3.peg.1043"/>
<dbReference type="Proteomes" id="UP000011723">
    <property type="component" value="Chromosome"/>
</dbReference>
<dbReference type="AlphaFoldDB" id="M1MWE1"/>
<dbReference type="KEGG" id="chn:A605_05190"/>
<organism evidence="1 2">
    <name type="scientific">Corynebacterium halotolerans YIM 70093 = DSM 44683</name>
    <dbReference type="NCBI Taxonomy" id="1121362"/>
    <lineage>
        <taxon>Bacteria</taxon>
        <taxon>Bacillati</taxon>
        <taxon>Actinomycetota</taxon>
        <taxon>Actinomycetes</taxon>
        <taxon>Mycobacteriales</taxon>
        <taxon>Corynebacteriaceae</taxon>
        <taxon>Corynebacterium</taxon>
    </lineage>
</organism>
<evidence type="ECO:0000313" key="2">
    <source>
        <dbReference type="Proteomes" id="UP000011723"/>
    </source>
</evidence>
<keyword evidence="2" id="KW-1185">Reference proteome</keyword>
<dbReference type="eggNOG" id="COG5340">
    <property type="taxonomic scope" value="Bacteria"/>
</dbReference>
<protein>
    <recommendedName>
        <fullName evidence="3">AbiEi antitoxin C-terminal domain-containing protein</fullName>
    </recommendedName>
</protein>
<dbReference type="STRING" id="1121362.A605_05190"/>
<gene>
    <name evidence="1" type="ORF">A605_05190</name>
</gene>
<reference evidence="1 2" key="1">
    <citation type="journal article" date="2012" name="Stand. Genomic Sci.">
        <title>Genome sequence of the halotolerant bacterium Corynebacterium halotolerans type strain YIM 70093(T) (= DSM 44683(T)).</title>
        <authorList>
            <person name="Ruckert C."/>
            <person name="Albersmeier A."/>
            <person name="Al-Dilaimi A."/>
            <person name="Niehaus K."/>
            <person name="Szczepanowski R."/>
            <person name="Kalinowski J."/>
        </authorList>
    </citation>
    <scope>NUCLEOTIDE SEQUENCE [LARGE SCALE GENOMIC DNA]</scope>
    <source>
        <strain evidence="1">YIM 70093</strain>
    </source>
</reference>
<dbReference type="RefSeq" id="WP_015400463.1">
    <property type="nucleotide sequence ID" value="NC_020302.1"/>
</dbReference>
<dbReference type="EMBL" id="CP003697">
    <property type="protein sequence ID" value="AGF72044.1"/>
    <property type="molecule type" value="Genomic_DNA"/>
</dbReference>